<feature type="transmembrane region" description="Helical" evidence="4">
    <location>
        <begin position="267"/>
        <end position="286"/>
    </location>
</feature>
<dbReference type="Gene3D" id="3.40.50.720">
    <property type="entry name" value="NAD(P)-binding Rossmann-like Domain"/>
    <property type="match status" value="1"/>
</dbReference>
<evidence type="ECO:0000256" key="3">
    <source>
        <dbReference type="RuleBase" id="RU000363"/>
    </source>
</evidence>
<reference evidence="5 6" key="1">
    <citation type="journal article" date="2015" name="Genome Biol. Evol.">
        <title>Phylogenomic analyses indicate that early fungi evolved digesting cell walls of algal ancestors of land plants.</title>
        <authorList>
            <person name="Chang Y."/>
            <person name="Wang S."/>
            <person name="Sekimoto S."/>
            <person name="Aerts A.L."/>
            <person name="Choi C."/>
            <person name="Clum A."/>
            <person name="LaButti K.M."/>
            <person name="Lindquist E.A."/>
            <person name="Yee Ngan C."/>
            <person name="Ohm R.A."/>
            <person name="Salamov A.A."/>
            <person name="Grigoriev I.V."/>
            <person name="Spatafora J.W."/>
            <person name="Berbee M.L."/>
        </authorList>
    </citation>
    <scope>NUCLEOTIDE SEQUENCE [LARGE SCALE GENOMIC DNA]</scope>
    <source>
        <strain evidence="5 6">NRRL 1564</strain>
    </source>
</reference>
<dbReference type="OrthoDB" id="5840532at2759"/>
<dbReference type="SUPFAM" id="SSF51735">
    <property type="entry name" value="NAD(P)-binding Rossmann-fold domains"/>
    <property type="match status" value="1"/>
</dbReference>
<gene>
    <name evidence="5" type="ORF">COEREDRAFT_49670</name>
</gene>
<sequence>MFFSKKEAKYSIKGEVVLVTGALGAIGRRLAIRLVNSGAQVALVDILSETEGAKFCEEISNGTALHVAAYLKADLCDIREIERMVEWADEQFGKVDVLVNNAGIASPNMLYDGESGDRISMMLKVNLLAPIEAMRVFVKYIQNGADDGRKGVVVNMASMGGLMPNRGGEVYGAAKAALIHITRASASLAPLVRISAVAPYYVNTPMVLNNPKLKNNKTVYPSLMLSVDQVCDATIRCICDTRAGGKIFALIGTWTYASMWLYDFAALQIKILAVWSLFTLSIYRLLGIAKD</sequence>
<keyword evidence="4" id="KW-0472">Membrane</keyword>
<dbReference type="PRINTS" id="PR00080">
    <property type="entry name" value="SDRFAMILY"/>
</dbReference>
<accession>A0A2G5B2H5</accession>
<keyword evidence="2" id="KW-0560">Oxidoreductase</keyword>
<evidence type="ECO:0000313" key="5">
    <source>
        <dbReference type="EMBL" id="PIA13191.1"/>
    </source>
</evidence>
<dbReference type="Pfam" id="PF00106">
    <property type="entry name" value="adh_short"/>
    <property type="match status" value="1"/>
</dbReference>
<dbReference type="InterPro" id="IPR036291">
    <property type="entry name" value="NAD(P)-bd_dom_sf"/>
</dbReference>
<dbReference type="GO" id="GO:0016616">
    <property type="term" value="F:oxidoreductase activity, acting on the CH-OH group of donors, NAD or NADP as acceptor"/>
    <property type="evidence" value="ECO:0007669"/>
    <property type="project" value="TreeGrafter"/>
</dbReference>
<dbReference type="AlphaFoldDB" id="A0A2G5B2H5"/>
<keyword evidence="4" id="KW-1133">Transmembrane helix</keyword>
<dbReference type="PANTHER" id="PTHR44229">
    <property type="entry name" value="15-HYDROXYPROSTAGLANDIN DEHYDROGENASE [NAD(+)]"/>
    <property type="match status" value="1"/>
</dbReference>
<keyword evidence="6" id="KW-1185">Reference proteome</keyword>
<dbReference type="CDD" id="cd05233">
    <property type="entry name" value="SDR_c"/>
    <property type="match status" value="1"/>
</dbReference>
<protein>
    <submittedName>
        <fullName evidence="5">NAD(P)-binding protein</fullName>
    </submittedName>
</protein>
<comment type="similarity">
    <text evidence="1 3">Belongs to the short-chain dehydrogenases/reductases (SDR) family.</text>
</comment>
<dbReference type="STRING" id="763665.A0A2G5B2H5"/>
<evidence type="ECO:0000256" key="4">
    <source>
        <dbReference type="SAM" id="Phobius"/>
    </source>
</evidence>
<keyword evidence="4" id="KW-0812">Transmembrane</keyword>
<dbReference type="PANTHER" id="PTHR44229:SF4">
    <property type="entry name" value="15-HYDROXYPROSTAGLANDIN DEHYDROGENASE [NAD(+)]"/>
    <property type="match status" value="1"/>
</dbReference>
<dbReference type="Proteomes" id="UP000242474">
    <property type="component" value="Unassembled WGS sequence"/>
</dbReference>
<organism evidence="5 6">
    <name type="scientific">Coemansia reversa (strain ATCC 12441 / NRRL 1564)</name>
    <dbReference type="NCBI Taxonomy" id="763665"/>
    <lineage>
        <taxon>Eukaryota</taxon>
        <taxon>Fungi</taxon>
        <taxon>Fungi incertae sedis</taxon>
        <taxon>Zoopagomycota</taxon>
        <taxon>Kickxellomycotina</taxon>
        <taxon>Kickxellomycetes</taxon>
        <taxon>Kickxellales</taxon>
        <taxon>Kickxellaceae</taxon>
        <taxon>Coemansia</taxon>
    </lineage>
</organism>
<name>A0A2G5B2H5_COERN</name>
<evidence type="ECO:0000313" key="6">
    <source>
        <dbReference type="Proteomes" id="UP000242474"/>
    </source>
</evidence>
<dbReference type="GO" id="GO:0005737">
    <property type="term" value="C:cytoplasm"/>
    <property type="evidence" value="ECO:0007669"/>
    <property type="project" value="TreeGrafter"/>
</dbReference>
<dbReference type="PRINTS" id="PR00081">
    <property type="entry name" value="GDHRDH"/>
</dbReference>
<dbReference type="EMBL" id="KZ303544">
    <property type="protein sequence ID" value="PIA13191.1"/>
    <property type="molecule type" value="Genomic_DNA"/>
</dbReference>
<evidence type="ECO:0000256" key="2">
    <source>
        <dbReference type="ARBA" id="ARBA00023002"/>
    </source>
</evidence>
<evidence type="ECO:0000256" key="1">
    <source>
        <dbReference type="ARBA" id="ARBA00006484"/>
    </source>
</evidence>
<feature type="transmembrane region" description="Helical" evidence="4">
    <location>
        <begin position="243"/>
        <end position="261"/>
    </location>
</feature>
<dbReference type="InterPro" id="IPR002347">
    <property type="entry name" value="SDR_fam"/>
</dbReference>
<proteinExistence type="inferred from homology"/>